<dbReference type="EMBL" id="JBHSWV010000007">
    <property type="protein sequence ID" value="MFC6763648.1"/>
    <property type="molecule type" value="Genomic_DNA"/>
</dbReference>
<reference evidence="1 2" key="1">
    <citation type="journal article" date="2019" name="Int. J. Syst. Evol. Microbiol.">
        <title>The Global Catalogue of Microorganisms (GCM) 10K type strain sequencing project: providing services to taxonomists for standard genome sequencing and annotation.</title>
        <authorList>
            <consortium name="The Broad Institute Genomics Platform"/>
            <consortium name="The Broad Institute Genome Sequencing Center for Infectious Disease"/>
            <person name="Wu L."/>
            <person name="Ma J."/>
        </authorList>
    </citation>
    <scope>NUCLEOTIDE SEQUENCE [LARGE SCALE GENOMIC DNA]</scope>
    <source>
        <strain evidence="1 2">LMG 29247</strain>
    </source>
</reference>
<dbReference type="RefSeq" id="WP_273736764.1">
    <property type="nucleotide sequence ID" value="NZ_JAQIVI010000007.1"/>
</dbReference>
<gene>
    <name evidence="1" type="ORF">ACFQE6_00725</name>
</gene>
<keyword evidence="2" id="KW-1185">Reference proteome</keyword>
<name>A0ABD5SEX2_9EURY</name>
<dbReference type="AlphaFoldDB" id="A0ABD5SEX2"/>
<comment type="caution">
    <text evidence="1">The sequence shown here is derived from an EMBL/GenBank/DDBJ whole genome shotgun (WGS) entry which is preliminary data.</text>
</comment>
<evidence type="ECO:0000313" key="2">
    <source>
        <dbReference type="Proteomes" id="UP001596383"/>
    </source>
</evidence>
<evidence type="ECO:0000313" key="1">
    <source>
        <dbReference type="EMBL" id="MFC6763648.1"/>
    </source>
</evidence>
<proteinExistence type="predicted"/>
<sequence length="64" mass="7168">MMPTVPSTTFEGEMALPTALLVICPLRIVHVDEVHRGLLLKRREHHVRGSDVPDIEALEDPETV</sequence>
<organism evidence="1 2">
    <name type="scientific">Natrinema soli</name>
    <dbReference type="NCBI Taxonomy" id="1930624"/>
    <lineage>
        <taxon>Archaea</taxon>
        <taxon>Methanobacteriati</taxon>
        <taxon>Methanobacteriota</taxon>
        <taxon>Stenosarchaea group</taxon>
        <taxon>Halobacteria</taxon>
        <taxon>Halobacteriales</taxon>
        <taxon>Natrialbaceae</taxon>
        <taxon>Natrinema</taxon>
    </lineage>
</organism>
<protein>
    <submittedName>
        <fullName evidence="1">Uncharacterized protein</fullName>
    </submittedName>
</protein>
<accession>A0ABD5SEX2</accession>
<dbReference type="Proteomes" id="UP001596383">
    <property type="component" value="Unassembled WGS sequence"/>
</dbReference>